<sequence>MNGTVEVLGCGCVSPIVNPHGGGFSSDLSGLRVSVRWSPSIIISPSVGVPSEASVAKPFPVRTEWAIKVGAANVKWRSEEHDPGWKV</sequence>
<dbReference type="EnsemblMetazoa" id="ASIC018510-RA">
    <property type="protein sequence ID" value="ASIC018510-PA"/>
    <property type="gene ID" value="ASIC018510"/>
</dbReference>
<evidence type="ECO:0000313" key="1">
    <source>
        <dbReference type="EMBL" id="KFB50475.1"/>
    </source>
</evidence>
<name>A0A084WJT1_ANOSI</name>
<dbReference type="VEuPathDB" id="VectorBase:ASIC018510"/>
<dbReference type="EMBL" id="ATLV01024063">
    <property type="status" value="NOT_ANNOTATED_CDS"/>
    <property type="molecule type" value="Genomic_DNA"/>
</dbReference>
<keyword evidence="3" id="KW-1185">Reference proteome</keyword>
<dbReference type="Proteomes" id="UP000030765">
    <property type="component" value="Unassembled WGS sequence"/>
</dbReference>
<evidence type="ECO:0000313" key="2">
    <source>
        <dbReference type="EnsemblMetazoa" id="ASIC018510-PA"/>
    </source>
</evidence>
<reference evidence="1 3" key="1">
    <citation type="journal article" date="2014" name="BMC Genomics">
        <title>Genome sequence of Anopheles sinensis provides insight into genetics basis of mosquito competence for malaria parasites.</title>
        <authorList>
            <person name="Zhou D."/>
            <person name="Zhang D."/>
            <person name="Ding G."/>
            <person name="Shi L."/>
            <person name="Hou Q."/>
            <person name="Ye Y."/>
            <person name="Xu Y."/>
            <person name="Zhou H."/>
            <person name="Xiong C."/>
            <person name="Li S."/>
            <person name="Yu J."/>
            <person name="Hong S."/>
            <person name="Yu X."/>
            <person name="Zou P."/>
            <person name="Chen C."/>
            <person name="Chang X."/>
            <person name="Wang W."/>
            <person name="Lv Y."/>
            <person name="Sun Y."/>
            <person name="Ma L."/>
            <person name="Shen B."/>
            <person name="Zhu C."/>
        </authorList>
    </citation>
    <scope>NUCLEOTIDE SEQUENCE [LARGE SCALE GENOMIC DNA]</scope>
</reference>
<proteinExistence type="predicted"/>
<reference evidence="2" key="2">
    <citation type="submission" date="2020-05" db="UniProtKB">
        <authorList>
            <consortium name="EnsemblMetazoa"/>
        </authorList>
    </citation>
    <scope>IDENTIFICATION</scope>
</reference>
<dbReference type="AlphaFoldDB" id="A0A084WJT1"/>
<gene>
    <name evidence="1" type="ORF">ZHAS_00018510</name>
</gene>
<organism evidence="1">
    <name type="scientific">Anopheles sinensis</name>
    <name type="common">Mosquito</name>
    <dbReference type="NCBI Taxonomy" id="74873"/>
    <lineage>
        <taxon>Eukaryota</taxon>
        <taxon>Metazoa</taxon>
        <taxon>Ecdysozoa</taxon>
        <taxon>Arthropoda</taxon>
        <taxon>Hexapoda</taxon>
        <taxon>Insecta</taxon>
        <taxon>Pterygota</taxon>
        <taxon>Neoptera</taxon>
        <taxon>Endopterygota</taxon>
        <taxon>Diptera</taxon>
        <taxon>Nematocera</taxon>
        <taxon>Culicoidea</taxon>
        <taxon>Culicidae</taxon>
        <taxon>Anophelinae</taxon>
        <taxon>Anopheles</taxon>
    </lineage>
</organism>
<protein>
    <submittedName>
        <fullName evidence="1 2">Thiazole synthase</fullName>
    </submittedName>
</protein>
<evidence type="ECO:0000313" key="3">
    <source>
        <dbReference type="Proteomes" id="UP000030765"/>
    </source>
</evidence>
<dbReference type="EMBL" id="KE525348">
    <property type="protein sequence ID" value="KFB50475.1"/>
    <property type="molecule type" value="Genomic_DNA"/>
</dbReference>
<accession>A0A084WJT1</accession>